<dbReference type="PRINTS" id="PR00081">
    <property type="entry name" value="GDHRDH"/>
</dbReference>
<organism evidence="4 5">
    <name type="scientific">Halanaerobium hydrogeniformans</name>
    <name type="common">Halanaerobium sp. (strain sapolanicus)</name>
    <dbReference type="NCBI Taxonomy" id="656519"/>
    <lineage>
        <taxon>Bacteria</taxon>
        <taxon>Bacillati</taxon>
        <taxon>Bacillota</taxon>
        <taxon>Clostridia</taxon>
        <taxon>Halanaerobiales</taxon>
        <taxon>Halanaerobiaceae</taxon>
        <taxon>Halanaerobium</taxon>
    </lineage>
</organism>
<dbReference type="InterPro" id="IPR002347">
    <property type="entry name" value="SDR_fam"/>
</dbReference>
<evidence type="ECO:0000313" key="4">
    <source>
        <dbReference type="EMBL" id="ADQ14034.1"/>
    </source>
</evidence>
<keyword evidence="5" id="KW-1185">Reference proteome</keyword>
<dbReference type="EMBL" id="CP002304">
    <property type="protein sequence ID" value="ADQ14034.1"/>
    <property type="molecule type" value="Genomic_DNA"/>
</dbReference>
<evidence type="ECO:0000256" key="1">
    <source>
        <dbReference type="ARBA" id="ARBA00006484"/>
    </source>
</evidence>
<dbReference type="FunFam" id="3.40.50.720:FF:000084">
    <property type="entry name" value="Short-chain dehydrogenase reductase"/>
    <property type="match status" value="1"/>
</dbReference>
<dbReference type="CDD" id="cd05233">
    <property type="entry name" value="SDR_c"/>
    <property type="match status" value="1"/>
</dbReference>
<evidence type="ECO:0000256" key="2">
    <source>
        <dbReference type="ARBA" id="ARBA00023002"/>
    </source>
</evidence>
<keyword evidence="3" id="KW-0753">Steroid metabolism</keyword>
<evidence type="ECO:0000256" key="3">
    <source>
        <dbReference type="ARBA" id="ARBA00023221"/>
    </source>
</evidence>
<dbReference type="PIRSF" id="PIRSF000126">
    <property type="entry name" value="11-beta-HSD1"/>
    <property type="match status" value="1"/>
</dbReference>
<dbReference type="PROSITE" id="PS00061">
    <property type="entry name" value="ADH_SHORT"/>
    <property type="match status" value="1"/>
</dbReference>
<dbReference type="Proteomes" id="UP000007434">
    <property type="component" value="Chromosome"/>
</dbReference>
<dbReference type="eggNOG" id="COG1028">
    <property type="taxonomic scope" value="Bacteria"/>
</dbReference>
<reference evidence="4 5" key="1">
    <citation type="submission" date="2010-11" db="EMBL/GenBank/DDBJ databases">
        <title>Complete sequence of Halanaerobium sp. sapolanicus.</title>
        <authorList>
            <consortium name="US DOE Joint Genome Institute"/>
            <person name="Lucas S."/>
            <person name="Copeland A."/>
            <person name="Lapidus A."/>
            <person name="Cheng J.-F."/>
            <person name="Bruce D."/>
            <person name="Goodwin L."/>
            <person name="Pitluck S."/>
            <person name="Davenport K."/>
            <person name="Detter J.C."/>
            <person name="Han C."/>
            <person name="Tapia R."/>
            <person name="Land M."/>
            <person name="Hauser L."/>
            <person name="Jeffries C."/>
            <person name="Kyrpides N."/>
            <person name="Ivanova N."/>
            <person name="Mikhailova N."/>
            <person name="Begemann M.B."/>
            <person name="Mormile M.R."/>
            <person name="Wall J.D."/>
            <person name="Elias D.A."/>
            <person name="Woyke T."/>
        </authorList>
    </citation>
    <scope>NUCLEOTIDE SEQUENCE [LARGE SCALE GENOMIC DNA]</scope>
    <source>
        <strain evidence="5">sapolanicus</strain>
    </source>
</reference>
<dbReference type="Pfam" id="PF13561">
    <property type="entry name" value="adh_short_C2"/>
    <property type="match status" value="1"/>
</dbReference>
<dbReference type="RefSeq" id="WP_013405138.1">
    <property type="nucleotide sequence ID" value="NC_014654.1"/>
</dbReference>
<dbReference type="PANTHER" id="PTHR42879:SF2">
    <property type="entry name" value="3-OXOACYL-[ACYL-CARRIER-PROTEIN] REDUCTASE FABG"/>
    <property type="match status" value="1"/>
</dbReference>
<dbReference type="HOGENOM" id="CLU_010194_1_2_9"/>
<gene>
    <name evidence="4" type="ordered locus">Halsa_0569</name>
</gene>
<dbReference type="SUPFAM" id="SSF51735">
    <property type="entry name" value="NAD(P)-binding Rossmann-fold domains"/>
    <property type="match status" value="1"/>
</dbReference>
<dbReference type="InterPro" id="IPR020904">
    <property type="entry name" value="Sc_DH/Rdtase_CS"/>
</dbReference>
<sequence length="248" mass="26868">MLLENKTAVVTGATRGIGREIALNLAEEGADLVINGRNEKLLKEVKSSITQLGRDCIYIAGDISAQKTSKLIIKRAIAKFSKIDILVNNAGIIIRDSTEEMDLADWNKVLAVNLNGTLYTILTVLPHMKKKKAGKIINIASSAAKKPHANASPSYGASKAGVVYLTRHFAAEMAKYGIYVNAVCPGPIETDMSKDWSKEYKERVINKIPLNKLGTPKDVAQAVLFLASNMSDFITGESLNINGGSFMD</sequence>
<dbReference type="GO" id="GO:0008206">
    <property type="term" value="P:bile acid metabolic process"/>
    <property type="evidence" value="ECO:0007669"/>
    <property type="project" value="UniProtKB-ARBA"/>
</dbReference>
<dbReference type="KEGG" id="has:Halsa_0569"/>
<dbReference type="Gene3D" id="3.40.50.720">
    <property type="entry name" value="NAD(P)-binding Rossmann-like Domain"/>
    <property type="match status" value="1"/>
</dbReference>
<dbReference type="NCBIfam" id="NF005559">
    <property type="entry name" value="PRK07231.1"/>
    <property type="match status" value="1"/>
</dbReference>
<dbReference type="InterPro" id="IPR050259">
    <property type="entry name" value="SDR"/>
</dbReference>
<accession>E4RPL1</accession>
<comment type="similarity">
    <text evidence="1">Belongs to the short-chain dehydrogenases/reductases (SDR) family.</text>
</comment>
<dbReference type="AlphaFoldDB" id="E4RPL1"/>
<dbReference type="PRINTS" id="PR00080">
    <property type="entry name" value="SDRFAMILY"/>
</dbReference>
<dbReference type="STRING" id="656519.Halsa_0569"/>
<dbReference type="OrthoDB" id="9803333at2"/>
<name>E4RPL1_HALHG</name>
<evidence type="ECO:0000313" key="5">
    <source>
        <dbReference type="Proteomes" id="UP000007434"/>
    </source>
</evidence>
<protein>
    <submittedName>
        <fullName evidence="4">Short-chain dehydrogenase/reductase SDR</fullName>
    </submittedName>
</protein>
<dbReference type="InterPro" id="IPR036291">
    <property type="entry name" value="NAD(P)-bd_dom_sf"/>
</dbReference>
<reference evidence="4 5" key="2">
    <citation type="journal article" date="2011" name="J. Bacteriol.">
        <title>Complete Genome Sequence of the Haloalkaliphilic, Hydrogen Producing Halanaerobium hydrogenoformans.</title>
        <authorList>
            <person name="Brown S.D."/>
            <person name="Begemann M.B."/>
            <person name="Mormile M.R."/>
            <person name="Wall J.D."/>
            <person name="Han C.S."/>
            <person name="Goodwin L.A."/>
            <person name="Pitluck S."/>
            <person name="Land M.L."/>
            <person name="Hauser L.J."/>
            <person name="Elias D.A."/>
        </authorList>
    </citation>
    <scope>NUCLEOTIDE SEQUENCE [LARGE SCALE GENOMIC DNA]</scope>
    <source>
        <strain evidence="5">sapolanicus</strain>
    </source>
</reference>
<proteinExistence type="inferred from homology"/>
<keyword evidence="2" id="KW-0560">Oxidoreductase</keyword>
<dbReference type="GO" id="GO:0016491">
    <property type="term" value="F:oxidoreductase activity"/>
    <property type="evidence" value="ECO:0007669"/>
    <property type="project" value="UniProtKB-KW"/>
</dbReference>
<dbReference type="PANTHER" id="PTHR42879">
    <property type="entry name" value="3-OXOACYL-(ACYL-CARRIER-PROTEIN) REDUCTASE"/>
    <property type="match status" value="1"/>
</dbReference>
<keyword evidence="3" id="KW-0443">Lipid metabolism</keyword>